<reference evidence="7 8" key="1">
    <citation type="submission" date="2020-12" db="EMBL/GenBank/DDBJ databases">
        <title>Geomonas sp. Red421, isolated from paddy soil.</title>
        <authorList>
            <person name="Xu Z."/>
            <person name="Zhang Z."/>
            <person name="Masuda Y."/>
            <person name="Itoh H."/>
            <person name="Senoo K."/>
        </authorList>
    </citation>
    <scope>NUCLEOTIDE SEQUENCE [LARGE SCALE GENOMIC DNA]</scope>
    <source>
        <strain evidence="7 8">Red421</strain>
    </source>
</reference>
<feature type="transmembrane region" description="Helical" evidence="6">
    <location>
        <begin position="59"/>
        <end position="87"/>
    </location>
</feature>
<feature type="transmembrane region" description="Helical" evidence="6">
    <location>
        <begin position="286"/>
        <end position="302"/>
    </location>
</feature>
<feature type="transmembrane region" description="Helical" evidence="6">
    <location>
        <begin position="191"/>
        <end position="210"/>
    </location>
</feature>
<proteinExistence type="inferred from homology"/>
<feature type="transmembrane region" description="Helical" evidence="6">
    <location>
        <begin position="374"/>
        <end position="400"/>
    </location>
</feature>
<evidence type="ECO:0000313" key="7">
    <source>
        <dbReference type="EMBL" id="MBJ6751113.1"/>
    </source>
</evidence>
<feature type="transmembrane region" description="Helical" evidence="6">
    <location>
        <begin position="420"/>
        <end position="441"/>
    </location>
</feature>
<evidence type="ECO:0000256" key="1">
    <source>
        <dbReference type="ARBA" id="ARBA00004141"/>
    </source>
</evidence>
<feature type="transmembrane region" description="Helical" evidence="6">
    <location>
        <begin position="231"/>
        <end position="254"/>
    </location>
</feature>
<dbReference type="NCBIfam" id="TIGR00785">
    <property type="entry name" value="dass"/>
    <property type="match status" value="1"/>
</dbReference>
<organism evidence="7 8">
    <name type="scientific">Geomonas anaerohicana</name>
    <dbReference type="NCBI Taxonomy" id="2798583"/>
    <lineage>
        <taxon>Bacteria</taxon>
        <taxon>Pseudomonadati</taxon>
        <taxon>Thermodesulfobacteriota</taxon>
        <taxon>Desulfuromonadia</taxon>
        <taxon>Geobacterales</taxon>
        <taxon>Geobacteraceae</taxon>
        <taxon>Geomonas</taxon>
    </lineage>
</organism>
<keyword evidence="4 6" id="KW-1133">Transmembrane helix</keyword>
<name>A0ABS0YFR1_9BACT</name>
<keyword evidence="5 6" id="KW-0472">Membrane</keyword>
<dbReference type="Proteomes" id="UP000614714">
    <property type="component" value="Unassembled WGS sequence"/>
</dbReference>
<comment type="caution">
    <text evidence="7">The sequence shown here is derived from an EMBL/GenBank/DDBJ whole genome shotgun (WGS) entry which is preliminary data.</text>
</comment>
<keyword evidence="3 6" id="KW-0812">Transmembrane</keyword>
<evidence type="ECO:0000313" key="8">
    <source>
        <dbReference type="Proteomes" id="UP000614714"/>
    </source>
</evidence>
<sequence length="483" mass="51685">MESKHFLDKPLKIDNRPLWLIVLDRTARYQVMAAVALVIGFLIRLAPPEGLSVEGYRSLVLFGATVFFWISGLLPIAVTALLSMVMLPLLGIMDAKKTYSMFGNESVFFILGAFILAAALTGTGISARIARAMLARFGRTPTRLALTVFLLSAFLSFIMSEHAVAAMLFPVVTELATALHLEKGRSNFGRLLFMSMAWGCIIGGIATFLGGARAPLAAGLLREATGLHFTFIEWSTAACMIVLPLLVLGFAILLKFFPPDLDDVEVGLKFLNGKRLEMGKISFDEILTALVMAVTVACWMFLGEKTGLAAIAILGAAALFTFKVISWQMIEEYVNWGIILMYGGTIALASALEKTGAAVWVVKKGMGDHAHAPLAVIAVISLVAILVTECISHAAVVAILMPVGMGLCQTTGMDPKVMTLSIALPAGLAYCLPMGTPATAIAYASGYLKSRDIIVAGAVVMAISWLLFMGSVVFIWPVLGLNI</sequence>
<dbReference type="PANTHER" id="PTHR10283">
    <property type="entry name" value="SOLUTE CARRIER FAMILY 13 MEMBER"/>
    <property type="match status" value="1"/>
</dbReference>
<dbReference type="InterPro" id="IPR030676">
    <property type="entry name" value="CitT-rel"/>
</dbReference>
<dbReference type="InterPro" id="IPR001898">
    <property type="entry name" value="SLC13A/DASS"/>
</dbReference>
<evidence type="ECO:0000256" key="5">
    <source>
        <dbReference type="ARBA" id="ARBA00023136"/>
    </source>
</evidence>
<dbReference type="Pfam" id="PF00939">
    <property type="entry name" value="Na_sulph_symp"/>
    <property type="match status" value="1"/>
</dbReference>
<evidence type="ECO:0000256" key="2">
    <source>
        <dbReference type="ARBA" id="ARBA00007349"/>
    </source>
</evidence>
<feature type="transmembrane region" description="Helical" evidence="6">
    <location>
        <begin position="453"/>
        <end position="479"/>
    </location>
</feature>
<comment type="similarity">
    <text evidence="2">Belongs to the SLC13A/DASS transporter (TC 2.A.47) family. DIT1 subfamily.</text>
</comment>
<feature type="transmembrane region" description="Helical" evidence="6">
    <location>
        <begin position="27"/>
        <end position="47"/>
    </location>
</feature>
<dbReference type="PANTHER" id="PTHR10283:SF82">
    <property type="entry name" value="SOLUTE CARRIER FAMILY 13 MEMBER 2"/>
    <property type="match status" value="1"/>
</dbReference>
<evidence type="ECO:0000256" key="3">
    <source>
        <dbReference type="ARBA" id="ARBA00022692"/>
    </source>
</evidence>
<gene>
    <name evidence="7" type="ORF">JFN91_12890</name>
</gene>
<protein>
    <submittedName>
        <fullName evidence="7">DASS family sodium-coupled anion symporter</fullName>
    </submittedName>
</protein>
<feature type="transmembrane region" description="Helical" evidence="6">
    <location>
        <begin position="309"/>
        <end position="330"/>
    </location>
</feature>
<feature type="transmembrane region" description="Helical" evidence="6">
    <location>
        <begin position="107"/>
        <end position="127"/>
    </location>
</feature>
<dbReference type="PIRSF" id="PIRSF002457">
    <property type="entry name" value="DASS"/>
    <property type="match status" value="1"/>
</dbReference>
<feature type="transmembrane region" description="Helical" evidence="6">
    <location>
        <begin position="148"/>
        <end position="171"/>
    </location>
</feature>
<accession>A0ABS0YFR1</accession>
<keyword evidence="8" id="KW-1185">Reference proteome</keyword>
<comment type="subcellular location">
    <subcellularLocation>
        <location evidence="1">Membrane</location>
        <topology evidence="1">Multi-pass membrane protein</topology>
    </subcellularLocation>
</comment>
<evidence type="ECO:0000256" key="4">
    <source>
        <dbReference type="ARBA" id="ARBA00022989"/>
    </source>
</evidence>
<dbReference type="EMBL" id="JAEMHL010000006">
    <property type="protein sequence ID" value="MBJ6751113.1"/>
    <property type="molecule type" value="Genomic_DNA"/>
</dbReference>
<feature type="transmembrane region" description="Helical" evidence="6">
    <location>
        <begin position="336"/>
        <end position="362"/>
    </location>
</feature>
<evidence type="ECO:0000256" key="6">
    <source>
        <dbReference type="SAM" id="Phobius"/>
    </source>
</evidence>